<dbReference type="PANTHER" id="PTHR31900">
    <property type="entry name" value="F-BOX/RNI SUPERFAMILY PROTEIN-RELATED"/>
    <property type="match status" value="1"/>
</dbReference>
<dbReference type="InterPro" id="IPR001810">
    <property type="entry name" value="F-box_dom"/>
</dbReference>
<name>A0A8T2D6T3_9BRAS</name>
<sequence length="340" mass="38903">MAERCQRIDEEVVASRDEISSLPDDLLIQILLLVPIKDAVGTMILSKRWRYVWTLLPKLEYSDPGDECESVDVGKLVANAVDRFVRKLELELHWTAEPTSLPKSLYTCKTLVELTLSDKIIVDVPSSVCLPSLNILRLFYVVFKDENSLERLISSCSVLARSKVGLAISDNRDYRFAKVHKLRLEKPHIDVVCHTDDKFLKAISLVTYLVLPLEDPMALDFRGFTFTRLGKLVILDIDPEISHCHGTNQGTVPRCLSAHLDEEFVWHGYRGNEEETQLIRYIFANAKCLKKVTVTSIWEHFQSSILKREISTFHLEEREVIETVLKSMPRVSTTSTLVFK</sequence>
<dbReference type="AlphaFoldDB" id="A0A8T2D6T3"/>
<evidence type="ECO:0000313" key="3">
    <source>
        <dbReference type="Proteomes" id="UP000694240"/>
    </source>
</evidence>
<dbReference type="EMBL" id="JAEFBK010000005">
    <property type="protein sequence ID" value="KAG7605813.1"/>
    <property type="molecule type" value="Genomic_DNA"/>
</dbReference>
<protein>
    <submittedName>
        <fullName evidence="2">Leucine-rich repeat 2</fullName>
    </submittedName>
</protein>
<dbReference type="SMART" id="SM00579">
    <property type="entry name" value="FBD"/>
    <property type="match status" value="1"/>
</dbReference>
<dbReference type="Pfam" id="PF00646">
    <property type="entry name" value="F-box"/>
    <property type="match status" value="1"/>
</dbReference>
<organism evidence="2 3">
    <name type="scientific">Arabidopsis thaliana x Arabidopsis arenosa</name>
    <dbReference type="NCBI Taxonomy" id="1240361"/>
    <lineage>
        <taxon>Eukaryota</taxon>
        <taxon>Viridiplantae</taxon>
        <taxon>Streptophyta</taxon>
        <taxon>Embryophyta</taxon>
        <taxon>Tracheophyta</taxon>
        <taxon>Spermatophyta</taxon>
        <taxon>Magnoliopsida</taxon>
        <taxon>eudicotyledons</taxon>
        <taxon>Gunneridae</taxon>
        <taxon>Pentapetalae</taxon>
        <taxon>rosids</taxon>
        <taxon>malvids</taxon>
        <taxon>Brassicales</taxon>
        <taxon>Brassicaceae</taxon>
        <taxon>Camelineae</taxon>
        <taxon>Arabidopsis</taxon>
    </lineage>
</organism>
<feature type="domain" description="FBD" evidence="1">
    <location>
        <begin position="254"/>
        <end position="340"/>
    </location>
</feature>
<accession>A0A8T2D6T3</accession>
<dbReference type="InterPro" id="IPR050232">
    <property type="entry name" value="FBL13/AtMIF1-like"/>
</dbReference>
<dbReference type="Pfam" id="PF08387">
    <property type="entry name" value="FBD"/>
    <property type="match status" value="1"/>
</dbReference>
<dbReference type="Pfam" id="PF24758">
    <property type="entry name" value="LRR_At5g56370"/>
    <property type="match status" value="1"/>
</dbReference>
<evidence type="ECO:0000313" key="2">
    <source>
        <dbReference type="EMBL" id="KAG7605813.1"/>
    </source>
</evidence>
<proteinExistence type="predicted"/>
<reference evidence="2 3" key="1">
    <citation type="submission" date="2020-12" db="EMBL/GenBank/DDBJ databases">
        <title>Concerted genomic and epigenomic changes stabilize Arabidopsis allopolyploids.</title>
        <authorList>
            <person name="Chen Z."/>
        </authorList>
    </citation>
    <scope>NUCLEOTIDE SEQUENCE [LARGE SCALE GENOMIC DNA]</scope>
    <source>
        <strain evidence="2">Allo738</strain>
        <tissue evidence="2">Leaf</tissue>
    </source>
</reference>
<comment type="caution">
    <text evidence="2">The sequence shown here is derived from an EMBL/GenBank/DDBJ whole genome shotgun (WGS) entry which is preliminary data.</text>
</comment>
<dbReference type="InterPro" id="IPR055411">
    <property type="entry name" value="LRR_FXL15/At3g58940/PEG3-like"/>
</dbReference>
<dbReference type="PANTHER" id="PTHR31900:SF34">
    <property type="entry name" value="EMB|CAB62440.1-RELATED"/>
    <property type="match status" value="1"/>
</dbReference>
<evidence type="ECO:0000259" key="1">
    <source>
        <dbReference type="SMART" id="SM00579"/>
    </source>
</evidence>
<keyword evidence="3" id="KW-1185">Reference proteome</keyword>
<gene>
    <name evidence="2" type="ORF">ISN45_At05g047920</name>
</gene>
<dbReference type="Proteomes" id="UP000694240">
    <property type="component" value="Chromosome 5"/>
</dbReference>
<dbReference type="InterPro" id="IPR006566">
    <property type="entry name" value="FBD"/>
</dbReference>